<gene>
    <name evidence="1" type="ORF">SORBI_3001G179620</name>
</gene>
<protein>
    <submittedName>
        <fullName evidence="1">Uncharacterized protein</fullName>
    </submittedName>
</protein>
<dbReference type="AlphaFoldDB" id="A0A1Z5S6I4"/>
<dbReference type="Proteomes" id="UP000000768">
    <property type="component" value="Chromosome 1"/>
</dbReference>
<organism evidence="1 2">
    <name type="scientific">Sorghum bicolor</name>
    <name type="common">Sorghum</name>
    <name type="synonym">Sorghum vulgare</name>
    <dbReference type="NCBI Taxonomy" id="4558"/>
    <lineage>
        <taxon>Eukaryota</taxon>
        <taxon>Viridiplantae</taxon>
        <taxon>Streptophyta</taxon>
        <taxon>Embryophyta</taxon>
        <taxon>Tracheophyta</taxon>
        <taxon>Spermatophyta</taxon>
        <taxon>Magnoliopsida</taxon>
        <taxon>Liliopsida</taxon>
        <taxon>Poales</taxon>
        <taxon>Poaceae</taxon>
        <taxon>PACMAD clade</taxon>
        <taxon>Panicoideae</taxon>
        <taxon>Andropogonodae</taxon>
        <taxon>Andropogoneae</taxon>
        <taxon>Sorghinae</taxon>
        <taxon>Sorghum</taxon>
    </lineage>
</organism>
<dbReference type="Gramene" id="OQU91429">
    <property type="protein sequence ID" value="OQU91429"/>
    <property type="gene ID" value="SORBI_3001G179620"/>
</dbReference>
<evidence type="ECO:0000313" key="2">
    <source>
        <dbReference type="Proteomes" id="UP000000768"/>
    </source>
</evidence>
<keyword evidence="2" id="KW-1185">Reference proteome</keyword>
<sequence length="84" mass="10252">MIRVPPHLGTTFHDVPVPRFGERAHVRVPWLLRPTPRRRRPNVYISHVNPRRLSDRVCREIWEKKSRVQEEELEEDNRAFLFSW</sequence>
<accession>A0A1Z5S6I4</accession>
<proteinExistence type="predicted"/>
<name>A0A1Z5S6I4_SORBI</name>
<reference evidence="1 2" key="1">
    <citation type="journal article" date="2009" name="Nature">
        <title>The Sorghum bicolor genome and the diversification of grasses.</title>
        <authorList>
            <person name="Paterson A.H."/>
            <person name="Bowers J.E."/>
            <person name="Bruggmann R."/>
            <person name="Dubchak I."/>
            <person name="Grimwood J."/>
            <person name="Gundlach H."/>
            <person name="Haberer G."/>
            <person name="Hellsten U."/>
            <person name="Mitros T."/>
            <person name="Poliakov A."/>
            <person name="Schmutz J."/>
            <person name="Spannagl M."/>
            <person name="Tang H."/>
            <person name="Wang X."/>
            <person name="Wicker T."/>
            <person name="Bharti A.K."/>
            <person name="Chapman J."/>
            <person name="Feltus F.A."/>
            <person name="Gowik U."/>
            <person name="Grigoriev I.V."/>
            <person name="Lyons E."/>
            <person name="Maher C.A."/>
            <person name="Martis M."/>
            <person name="Narechania A."/>
            <person name="Otillar R.P."/>
            <person name="Penning B.W."/>
            <person name="Salamov A.A."/>
            <person name="Wang Y."/>
            <person name="Zhang L."/>
            <person name="Carpita N.C."/>
            <person name="Freeling M."/>
            <person name="Gingle A.R."/>
            <person name="Hash C.T."/>
            <person name="Keller B."/>
            <person name="Klein P."/>
            <person name="Kresovich S."/>
            <person name="McCann M.C."/>
            <person name="Ming R."/>
            <person name="Peterson D.G."/>
            <person name="Mehboob-ur-Rahman"/>
            <person name="Ware D."/>
            <person name="Westhoff P."/>
            <person name="Mayer K.F."/>
            <person name="Messing J."/>
            <person name="Rokhsar D.S."/>
        </authorList>
    </citation>
    <scope>NUCLEOTIDE SEQUENCE [LARGE SCALE GENOMIC DNA]</scope>
    <source>
        <strain evidence="2">cv. BTx623</strain>
    </source>
</reference>
<dbReference type="EMBL" id="CM000760">
    <property type="protein sequence ID" value="OQU91429.1"/>
    <property type="molecule type" value="Genomic_DNA"/>
</dbReference>
<dbReference type="InParanoid" id="A0A1Z5S6I4"/>
<reference evidence="2" key="2">
    <citation type="journal article" date="2018" name="Plant J.">
        <title>The Sorghum bicolor reference genome: improved assembly, gene annotations, a transcriptome atlas, and signatures of genome organization.</title>
        <authorList>
            <person name="McCormick R.F."/>
            <person name="Truong S.K."/>
            <person name="Sreedasyam A."/>
            <person name="Jenkins J."/>
            <person name="Shu S."/>
            <person name="Sims D."/>
            <person name="Kennedy M."/>
            <person name="Amirebrahimi M."/>
            <person name="Weers B.D."/>
            <person name="McKinley B."/>
            <person name="Mattison A."/>
            <person name="Morishige D.T."/>
            <person name="Grimwood J."/>
            <person name="Schmutz J."/>
            <person name="Mullet J.E."/>
        </authorList>
    </citation>
    <scope>NUCLEOTIDE SEQUENCE [LARGE SCALE GENOMIC DNA]</scope>
    <source>
        <strain evidence="2">cv. BTx623</strain>
    </source>
</reference>
<evidence type="ECO:0000313" key="1">
    <source>
        <dbReference type="EMBL" id="OQU91429.1"/>
    </source>
</evidence>